<dbReference type="Gene3D" id="2.40.50.90">
    <property type="match status" value="1"/>
</dbReference>
<feature type="chain" id="PRO_5018129561" description="Nuclease" evidence="1">
    <location>
        <begin position="24"/>
        <end position="285"/>
    </location>
</feature>
<proteinExistence type="predicted"/>
<accession>A0A3L6ZY77</accession>
<reference evidence="2 3" key="1">
    <citation type="submission" date="2018-10" db="EMBL/GenBank/DDBJ databases">
        <title>Xanthobacter tagetidis genome sequencing and assembly.</title>
        <authorList>
            <person name="Maclea K.S."/>
            <person name="Goen A.E."/>
            <person name="Fatima S.A."/>
        </authorList>
    </citation>
    <scope>NUCLEOTIDE SEQUENCE [LARGE SCALE GENOMIC DNA]</scope>
    <source>
        <strain evidence="2 3">ATCC 700314</strain>
    </source>
</reference>
<dbReference type="InterPro" id="IPR035437">
    <property type="entry name" value="SNase_OB-fold_sf"/>
</dbReference>
<dbReference type="Proteomes" id="UP000269692">
    <property type="component" value="Unassembled WGS sequence"/>
</dbReference>
<name>A0A3L6ZY77_9HYPH</name>
<organism evidence="2 3">
    <name type="scientific">Xanthobacter tagetidis</name>
    <dbReference type="NCBI Taxonomy" id="60216"/>
    <lineage>
        <taxon>Bacteria</taxon>
        <taxon>Pseudomonadati</taxon>
        <taxon>Pseudomonadota</taxon>
        <taxon>Alphaproteobacteria</taxon>
        <taxon>Hyphomicrobiales</taxon>
        <taxon>Xanthobacteraceae</taxon>
        <taxon>Xanthobacter</taxon>
    </lineage>
</organism>
<dbReference type="EMBL" id="RCTF01000026">
    <property type="protein sequence ID" value="RLP72668.1"/>
    <property type="molecule type" value="Genomic_DNA"/>
</dbReference>
<sequence>MRRRLWLLPLLSAALASGAAAQACEHGMAPAPPPGPFAPAAALAAGWGADGALALSDGRSLVLLGLALPTALDPQPGLLARSRAAAEMVLDGRLLVPAVRSADRHGRLAGDAVLLPEPGSPADGGSPSLALALLAAGAGYADPGAAPACAAALLAAEAQARQKRRGIFSDPDTVAPAHDHDRLGRRAGLFTLVEGRVRAAGATREKVFLNFGSRWREDFTIVLPAGDFATILGDGLVAAMLRGTLVSVRGVVRMDGGPAIFVRSRHEILILEGPATAESKEDTAR</sequence>
<dbReference type="SUPFAM" id="SSF50199">
    <property type="entry name" value="Staphylococcal nuclease"/>
    <property type="match status" value="1"/>
</dbReference>
<evidence type="ECO:0000313" key="3">
    <source>
        <dbReference type="Proteomes" id="UP000269692"/>
    </source>
</evidence>
<keyword evidence="1" id="KW-0732">Signal</keyword>
<protein>
    <recommendedName>
        <fullName evidence="4">Nuclease</fullName>
    </recommendedName>
</protein>
<feature type="signal peptide" evidence="1">
    <location>
        <begin position="1"/>
        <end position="23"/>
    </location>
</feature>
<dbReference type="AlphaFoldDB" id="A0A3L6ZY77"/>
<evidence type="ECO:0008006" key="4">
    <source>
        <dbReference type="Google" id="ProtNLM"/>
    </source>
</evidence>
<dbReference type="PROSITE" id="PS51257">
    <property type="entry name" value="PROKAR_LIPOPROTEIN"/>
    <property type="match status" value="1"/>
</dbReference>
<comment type="caution">
    <text evidence="2">The sequence shown here is derived from an EMBL/GenBank/DDBJ whole genome shotgun (WGS) entry which is preliminary data.</text>
</comment>
<keyword evidence="3" id="KW-1185">Reference proteome</keyword>
<gene>
    <name evidence="2" type="ORF">D9R14_21610</name>
</gene>
<evidence type="ECO:0000256" key="1">
    <source>
        <dbReference type="SAM" id="SignalP"/>
    </source>
</evidence>
<evidence type="ECO:0000313" key="2">
    <source>
        <dbReference type="EMBL" id="RLP72668.1"/>
    </source>
</evidence>